<reference evidence="2" key="1">
    <citation type="submission" date="2018-05" db="EMBL/GenBank/DDBJ databases">
        <authorList>
            <person name="Lanie J.A."/>
            <person name="Ng W.-L."/>
            <person name="Kazmierczak K.M."/>
            <person name="Andrzejewski T.M."/>
            <person name="Davidsen T.M."/>
            <person name="Wayne K.J."/>
            <person name="Tettelin H."/>
            <person name="Glass J.I."/>
            <person name="Rusch D."/>
            <person name="Podicherti R."/>
            <person name="Tsui H.-C.T."/>
            <person name="Winkler M.E."/>
        </authorList>
    </citation>
    <scope>NUCLEOTIDE SEQUENCE</scope>
</reference>
<sequence length="95" mass="10366">MEDTTLAVPINGMTDDELRQELADNGVTLHHKTGTKKLVSTLTQVRTGEYKEEPNNAIPSKMNNEELTAYYDKHGKLPGGSEAANTAAAKHIDDN</sequence>
<accession>A0A382P6F3</accession>
<gene>
    <name evidence="2" type="ORF">METZ01_LOCUS321740</name>
</gene>
<organism evidence="2">
    <name type="scientific">marine metagenome</name>
    <dbReference type="NCBI Taxonomy" id="408172"/>
    <lineage>
        <taxon>unclassified sequences</taxon>
        <taxon>metagenomes</taxon>
        <taxon>ecological metagenomes</taxon>
    </lineage>
</organism>
<dbReference type="EMBL" id="UINC01105160">
    <property type="protein sequence ID" value="SVC68886.1"/>
    <property type="molecule type" value="Genomic_DNA"/>
</dbReference>
<dbReference type="AlphaFoldDB" id="A0A382P6F3"/>
<name>A0A382P6F3_9ZZZZ</name>
<protein>
    <submittedName>
        <fullName evidence="2">Uncharacterized protein</fullName>
    </submittedName>
</protein>
<proteinExistence type="predicted"/>
<feature type="non-terminal residue" evidence="2">
    <location>
        <position position="1"/>
    </location>
</feature>
<evidence type="ECO:0000256" key="1">
    <source>
        <dbReference type="SAM" id="MobiDB-lite"/>
    </source>
</evidence>
<feature type="region of interest" description="Disordered" evidence="1">
    <location>
        <begin position="73"/>
        <end position="95"/>
    </location>
</feature>
<feature type="non-terminal residue" evidence="2">
    <location>
        <position position="95"/>
    </location>
</feature>
<evidence type="ECO:0000313" key="2">
    <source>
        <dbReference type="EMBL" id="SVC68886.1"/>
    </source>
</evidence>